<dbReference type="Proteomes" id="UP000515909">
    <property type="component" value="Chromosome"/>
</dbReference>
<dbReference type="KEGG" id="cfem:HCR03_14070"/>
<evidence type="ECO:0000313" key="2">
    <source>
        <dbReference type="Proteomes" id="UP000515909"/>
    </source>
</evidence>
<sequence length="88" mass="10357">MEDILEALYGNFYSKPQNTPQARRIEANHRILIDHLSKADRRLVLRIIDDKDQLIHDISFDSFVSGFWLAWRLANELSQYGEQKSPQL</sequence>
<evidence type="ECO:0000313" key="1">
    <source>
        <dbReference type="EMBL" id="QNK39835.1"/>
    </source>
</evidence>
<protein>
    <submittedName>
        <fullName evidence="1">Uncharacterized protein</fullName>
    </submittedName>
</protein>
<gene>
    <name evidence="1" type="ORF">HCR03_14070</name>
</gene>
<dbReference type="InterPro" id="IPR049215">
    <property type="entry name" value="DUF6809"/>
</dbReference>
<dbReference type="RefSeq" id="WP_187034823.1">
    <property type="nucleotide sequence ID" value="NZ_CP060286.1"/>
</dbReference>
<proteinExistence type="predicted"/>
<reference evidence="1 2" key="1">
    <citation type="submission" date="2020-08" db="EMBL/GenBank/DDBJ databases">
        <title>The isolate Caproiciproducens sp. 7D4C2 produces n-caproate at mildly acidic conditions from hexoses: genome and rBOX comparison with related strains and chain-elongating bacteria.</title>
        <authorList>
            <person name="Esquivel-Elizondo S."/>
            <person name="Bagci C."/>
            <person name="Temovska M."/>
            <person name="Jeon B.S."/>
            <person name="Bessarab I."/>
            <person name="Williams R.B.H."/>
            <person name="Huson D.H."/>
            <person name="Angenent L.T."/>
        </authorList>
    </citation>
    <scope>NUCLEOTIDE SEQUENCE [LARGE SCALE GENOMIC DNA]</scope>
    <source>
        <strain evidence="1 2">7D4C2</strain>
    </source>
</reference>
<dbReference type="Pfam" id="PF20648">
    <property type="entry name" value="DUF6809"/>
    <property type="match status" value="1"/>
</dbReference>
<dbReference type="AlphaFoldDB" id="A0A7G8T894"/>
<accession>A0A7G8T894</accession>
<organism evidence="1 2">
    <name type="scientific">Caproicibacter fermentans</name>
    <dbReference type="NCBI Taxonomy" id="2576756"/>
    <lineage>
        <taxon>Bacteria</taxon>
        <taxon>Bacillati</taxon>
        <taxon>Bacillota</taxon>
        <taxon>Clostridia</taxon>
        <taxon>Eubacteriales</taxon>
        <taxon>Acutalibacteraceae</taxon>
        <taxon>Caproicibacter</taxon>
    </lineage>
</organism>
<name>A0A7G8T894_9FIRM</name>
<dbReference type="EMBL" id="CP060286">
    <property type="protein sequence ID" value="QNK39835.1"/>
    <property type="molecule type" value="Genomic_DNA"/>
</dbReference>